<dbReference type="InterPro" id="IPR050426">
    <property type="entry name" value="Glycosyltransferase_28"/>
</dbReference>
<dbReference type="Pfam" id="PF06722">
    <property type="entry name" value="EryCIII-like_C"/>
    <property type="match status" value="1"/>
</dbReference>
<comment type="caution">
    <text evidence="2">The sequence shown here is derived from an EMBL/GenBank/DDBJ whole genome shotgun (WGS) entry which is preliminary data.</text>
</comment>
<dbReference type="Gene3D" id="3.40.50.2000">
    <property type="entry name" value="Glycogen Phosphorylase B"/>
    <property type="match status" value="2"/>
</dbReference>
<keyword evidence="3" id="KW-1185">Reference proteome</keyword>
<evidence type="ECO:0000313" key="3">
    <source>
        <dbReference type="Proteomes" id="UP001500051"/>
    </source>
</evidence>
<sequence>MSGAPEGPGAVAGCGVRRRTFLFASTPITAHTINPLPVAARLTGRGHRVLWYAARRFHDRIAAVGAEPYGFTEAREHADLAAAYGGAGSPRAIAGLRQGFADQLVGDTARRVRDLERLASSVSIDAVLTDAVFVAARLWHERGGPVWASLGDGPLTYADVDTPPYGSGLLPMRGREGRRRNRVTSRILRRLIWGPALQRLISIRTELGLAPTGRSVVEEAMSPHLHLQACVPEFEYPRRDLPDRIRFIGALRPEPEPDRVLPPWWPEFLADRRPAVLVSQGTLRPDLTELVLPTVAALAGTGLQVVVTTGAGSVDELVAGLGGRTPDGLRVARWIPYEEVLPRVGAFVTNGGYIGVTSALAHGVPLVQIGSSEEKAEIGARIVWSRVGVRRRWRPSRHRLRRMVEDALTDPGIRAGVEAMHASFARHDAAGEAADALEQLAPSHASQQR</sequence>
<dbReference type="PANTHER" id="PTHR48050:SF13">
    <property type="entry name" value="STEROL 3-BETA-GLUCOSYLTRANSFERASE UGT80A2"/>
    <property type="match status" value="1"/>
</dbReference>
<feature type="domain" description="Erythromycin biosynthesis protein CIII-like C-terminal" evidence="1">
    <location>
        <begin position="323"/>
        <end position="439"/>
    </location>
</feature>
<dbReference type="InterPro" id="IPR002213">
    <property type="entry name" value="UDP_glucos_trans"/>
</dbReference>
<dbReference type="Proteomes" id="UP001500051">
    <property type="component" value="Unassembled WGS sequence"/>
</dbReference>
<dbReference type="CDD" id="cd03784">
    <property type="entry name" value="GT1_Gtf-like"/>
    <property type="match status" value="1"/>
</dbReference>
<evidence type="ECO:0000259" key="1">
    <source>
        <dbReference type="Pfam" id="PF06722"/>
    </source>
</evidence>
<name>A0ABP7E011_9ACTN</name>
<proteinExistence type="predicted"/>
<protein>
    <submittedName>
        <fullName evidence="2">Glycosyltransferase</fullName>
    </submittedName>
</protein>
<evidence type="ECO:0000313" key="2">
    <source>
        <dbReference type="EMBL" id="GAA3711527.1"/>
    </source>
</evidence>
<dbReference type="EMBL" id="BAAAYX010000013">
    <property type="protein sequence ID" value="GAA3711527.1"/>
    <property type="molecule type" value="Genomic_DNA"/>
</dbReference>
<dbReference type="RefSeq" id="WP_344813501.1">
    <property type="nucleotide sequence ID" value="NZ_BAAAYX010000013.1"/>
</dbReference>
<gene>
    <name evidence="2" type="ORF">GCM10022204_32910</name>
</gene>
<dbReference type="PANTHER" id="PTHR48050">
    <property type="entry name" value="STEROL 3-BETA-GLUCOSYLTRANSFERASE"/>
    <property type="match status" value="1"/>
</dbReference>
<dbReference type="InterPro" id="IPR010610">
    <property type="entry name" value="EryCIII-like_C"/>
</dbReference>
<organism evidence="2 3">
    <name type="scientific">Microlunatus aurantiacus</name>
    <dbReference type="NCBI Taxonomy" id="446786"/>
    <lineage>
        <taxon>Bacteria</taxon>
        <taxon>Bacillati</taxon>
        <taxon>Actinomycetota</taxon>
        <taxon>Actinomycetes</taxon>
        <taxon>Propionibacteriales</taxon>
        <taxon>Propionibacteriaceae</taxon>
        <taxon>Microlunatus</taxon>
    </lineage>
</organism>
<accession>A0ABP7E011</accession>
<dbReference type="SUPFAM" id="SSF53756">
    <property type="entry name" value="UDP-Glycosyltransferase/glycogen phosphorylase"/>
    <property type="match status" value="1"/>
</dbReference>
<reference evidence="3" key="1">
    <citation type="journal article" date="2019" name="Int. J. Syst. Evol. Microbiol.">
        <title>The Global Catalogue of Microorganisms (GCM) 10K type strain sequencing project: providing services to taxonomists for standard genome sequencing and annotation.</title>
        <authorList>
            <consortium name="The Broad Institute Genomics Platform"/>
            <consortium name="The Broad Institute Genome Sequencing Center for Infectious Disease"/>
            <person name="Wu L."/>
            <person name="Ma J."/>
        </authorList>
    </citation>
    <scope>NUCLEOTIDE SEQUENCE [LARGE SCALE GENOMIC DNA]</scope>
    <source>
        <strain evidence="3">JCM 16548</strain>
    </source>
</reference>